<protein>
    <submittedName>
        <fullName evidence="1">Uncharacterized protein</fullName>
    </submittedName>
</protein>
<gene>
    <name evidence="1" type="ORF">BJP34_12175</name>
</gene>
<sequence length="59" mass="6576">MPIVWFWESPLNPPTLGDFREFCSPQNWGARGAESYPDICLANRLVLGKPPKSPNFGGL</sequence>
<organism evidence="1 2">
    <name type="scientific">Moorena producens PAL-8-15-08-1</name>
    <dbReference type="NCBI Taxonomy" id="1458985"/>
    <lineage>
        <taxon>Bacteria</taxon>
        <taxon>Bacillati</taxon>
        <taxon>Cyanobacteriota</taxon>
        <taxon>Cyanophyceae</taxon>
        <taxon>Coleofasciculales</taxon>
        <taxon>Coleofasciculaceae</taxon>
        <taxon>Moorena</taxon>
    </lineage>
</organism>
<name>A0A1D8TR11_9CYAN</name>
<accession>A0A1D8TR11</accession>
<proteinExistence type="predicted"/>
<dbReference type="Proteomes" id="UP000177870">
    <property type="component" value="Chromosome"/>
</dbReference>
<evidence type="ECO:0000313" key="1">
    <source>
        <dbReference type="EMBL" id="AOX00101.1"/>
    </source>
</evidence>
<dbReference type="EMBL" id="CP017599">
    <property type="protein sequence ID" value="AOX00101.1"/>
    <property type="molecule type" value="Genomic_DNA"/>
</dbReference>
<reference evidence="2" key="1">
    <citation type="submission" date="2016-10" db="EMBL/GenBank/DDBJ databases">
        <title>Comparative genomics uncovers the prolific and rare metabolic potential of the cyanobacterial genus Moorea.</title>
        <authorList>
            <person name="Leao T."/>
            <person name="Castelao G."/>
            <person name="Korobeynikov A."/>
            <person name="Monroe E.A."/>
            <person name="Podell S."/>
            <person name="Glukhov E."/>
            <person name="Allen E."/>
            <person name="Gerwick W.H."/>
            <person name="Gerwick L."/>
        </authorList>
    </citation>
    <scope>NUCLEOTIDE SEQUENCE [LARGE SCALE GENOMIC DNA]</scope>
    <source>
        <strain evidence="2">PAL-8-15-08-1</strain>
    </source>
</reference>
<dbReference type="AlphaFoldDB" id="A0A1D8TR11"/>
<dbReference type="KEGG" id="mpro:BJP34_12175"/>
<evidence type="ECO:0000313" key="2">
    <source>
        <dbReference type="Proteomes" id="UP000177870"/>
    </source>
</evidence>